<dbReference type="EMBL" id="CP001684">
    <property type="protein sequence ID" value="ACV22121.1"/>
    <property type="molecule type" value="Genomic_DNA"/>
</dbReference>
<reference evidence="4 5" key="1">
    <citation type="journal article" date="2009" name="Stand. Genomic Sci.">
        <title>Complete genome sequence of Slackia heliotrinireducens type strain (RHS 1).</title>
        <authorList>
            <person name="Pukall R."/>
            <person name="Lapidus A."/>
            <person name="Nolan M."/>
            <person name="Copeland A."/>
            <person name="Glavina Del Rio T."/>
            <person name="Lucas S."/>
            <person name="Chen F."/>
            <person name="Tice H."/>
            <person name="Cheng J.F."/>
            <person name="Chertkov O."/>
            <person name="Bruce D."/>
            <person name="Goodwin L."/>
            <person name="Kuske C."/>
            <person name="Brettin T."/>
            <person name="Detter J.C."/>
            <person name="Han C."/>
            <person name="Pitluck S."/>
            <person name="Pati A."/>
            <person name="Mavrommatis K."/>
            <person name="Ivanova N."/>
            <person name="Ovchinnikova G."/>
            <person name="Chen A."/>
            <person name="Palaniappan K."/>
            <person name="Schneider S."/>
            <person name="Rohde M."/>
            <person name="Chain P."/>
            <person name="D'haeseleer P."/>
            <person name="Goker M."/>
            <person name="Bristow J."/>
            <person name="Eisen J.A."/>
            <person name="Markowitz V."/>
            <person name="Kyrpides N.C."/>
            <person name="Klenk H.P."/>
            <person name="Hugenholtz P."/>
        </authorList>
    </citation>
    <scope>NUCLEOTIDE SEQUENCE [LARGE SCALE GENOMIC DNA]</scope>
    <source>
        <strain evidence="5">ATCC 29202 / DSM 20476 / NCTC 11029 / RHS 1</strain>
    </source>
</reference>
<dbReference type="KEGG" id="shi:Shel_10860"/>
<proteinExistence type="inferred from homology"/>
<accession>C7N5D6</accession>
<dbReference type="InterPro" id="IPR039298">
    <property type="entry name" value="ACOT13"/>
</dbReference>
<dbReference type="CDD" id="cd03443">
    <property type="entry name" value="PaaI_thioesterase"/>
    <property type="match status" value="1"/>
</dbReference>
<dbReference type="eggNOG" id="COG2050">
    <property type="taxonomic scope" value="Bacteria"/>
</dbReference>
<evidence type="ECO:0000313" key="5">
    <source>
        <dbReference type="Proteomes" id="UP000002026"/>
    </source>
</evidence>
<evidence type="ECO:0000313" key="4">
    <source>
        <dbReference type="EMBL" id="ACV22121.1"/>
    </source>
</evidence>
<dbReference type="Proteomes" id="UP000002026">
    <property type="component" value="Chromosome"/>
</dbReference>
<dbReference type="Pfam" id="PF03061">
    <property type="entry name" value="4HBT"/>
    <property type="match status" value="1"/>
</dbReference>
<keyword evidence="5" id="KW-1185">Reference proteome</keyword>
<dbReference type="InterPro" id="IPR003736">
    <property type="entry name" value="PAAI_dom"/>
</dbReference>
<dbReference type="AlphaFoldDB" id="C7N5D6"/>
<keyword evidence="2" id="KW-0378">Hydrolase</keyword>
<dbReference type="NCBIfam" id="TIGR00369">
    <property type="entry name" value="unchar_dom_1"/>
    <property type="match status" value="1"/>
</dbReference>
<dbReference type="InterPro" id="IPR029069">
    <property type="entry name" value="HotDog_dom_sf"/>
</dbReference>
<dbReference type="Gene3D" id="3.10.129.10">
    <property type="entry name" value="Hotdog Thioesterase"/>
    <property type="match status" value="1"/>
</dbReference>
<dbReference type="GO" id="GO:0047617">
    <property type="term" value="F:fatty acyl-CoA hydrolase activity"/>
    <property type="evidence" value="ECO:0007669"/>
    <property type="project" value="InterPro"/>
</dbReference>
<gene>
    <name evidence="4" type="ordered locus">Shel_10860</name>
</gene>
<dbReference type="HOGENOM" id="CLU_089876_3_3_11"/>
<dbReference type="PANTHER" id="PTHR21660">
    <property type="entry name" value="THIOESTERASE SUPERFAMILY MEMBER-RELATED"/>
    <property type="match status" value="1"/>
</dbReference>
<dbReference type="RefSeq" id="WP_012798224.1">
    <property type="nucleotide sequence ID" value="NC_013165.1"/>
</dbReference>
<comment type="similarity">
    <text evidence="1">Belongs to the thioesterase PaaI family.</text>
</comment>
<name>C7N5D6_SLAHD</name>
<evidence type="ECO:0000256" key="1">
    <source>
        <dbReference type="ARBA" id="ARBA00008324"/>
    </source>
</evidence>
<sequence length="161" mass="17718">MRDVNPEYVERLMEFINASPFAMEHNFKVEEMRPGYARVVAEPDGRFLNPTGGLHGGYYSSLVDTATGYATFLLHTEDVGTITLDVNVTYAKPFKTGKIIAEGNVIKVGTKVDMSECVVRDEEGRLLASGSSNLMIIPGVQIMEDCVVESGRPPMPPKFLD</sequence>
<dbReference type="SUPFAM" id="SSF54637">
    <property type="entry name" value="Thioesterase/thiol ester dehydrase-isomerase"/>
    <property type="match status" value="1"/>
</dbReference>
<dbReference type="InterPro" id="IPR006683">
    <property type="entry name" value="Thioestr_dom"/>
</dbReference>
<dbReference type="PANTHER" id="PTHR21660:SF1">
    <property type="entry name" value="ACYL-COENZYME A THIOESTERASE 13"/>
    <property type="match status" value="1"/>
</dbReference>
<feature type="domain" description="Thioesterase" evidence="3">
    <location>
        <begin position="52"/>
        <end position="127"/>
    </location>
</feature>
<protein>
    <submittedName>
        <fullName evidence="4">Uncharacterized conserved protein</fullName>
    </submittedName>
</protein>
<evidence type="ECO:0000256" key="2">
    <source>
        <dbReference type="ARBA" id="ARBA00022801"/>
    </source>
</evidence>
<organism evidence="4 5">
    <name type="scientific">Slackia heliotrinireducens (strain ATCC 29202 / DSM 20476 / NCTC 11029 / RHS 1)</name>
    <name type="common">Peptococcus heliotrinreducens</name>
    <dbReference type="NCBI Taxonomy" id="471855"/>
    <lineage>
        <taxon>Bacteria</taxon>
        <taxon>Bacillati</taxon>
        <taxon>Actinomycetota</taxon>
        <taxon>Coriobacteriia</taxon>
        <taxon>Eggerthellales</taxon>
        <taxon>Eggerthellaceae</taxon>
        <taxon>Slackia</taxon>
    </lineage>
</organism>
<evidence type="ECO:0000259" key="3">
    <source>
        <dbReference type="Pfam" id="PF03061"/>
    </source>
</evidence>
<dbReference type="STRING" id="471855.Shel_10860"/>